<evidence type="ECO:0008006" key="6">
    <source>
        <dbReference type="Google" id="ProtNLM"/>
    </source>
</evidence>
<dbReference type="Proteomes" id="UP000179069">
    <property type="component" value="Unassembled WGS sequence"/>
</dbReference>
<evidence type="ECO:0000259" key="2">
    <source>
        <dbReference type="Pfam" id="PF02543"/>
    </source>
</evidence>
<dbReference type="InterPro" id="IPR003696">
    <property type="entry name" value="Carbtransf_dom"/>
</dbReference>
<feature type="domain" description="Carbamoyltransferase" evidence="2">
    <location>
        <begin position="3"/>
        <end position="339"/>
    </location>
</feature>
<evidence type="ECO:0000256" key="1">
    <source>
        <dbReference type="ARBA" id="ARBA00006129"/>
    </source>
</evidence>
<dbReference type="Gene3D" id="3.30.420.40">
    <property type="match status" value="2"/>
</dbReference>
<sequence length="581" mass="66565">MYILGISCFYHDSAAVLIRDGKLIAAAQEERFSRKKHDDRFPQEAINYCLREAGISAAKLDSIGFYEKPFLKFDRILQTYLHTAPKGVSSFVQSMPLWMKEKLWMKHIIQRSLAWDREVVFIPHHLAHAASAFLVSPFTSAAILTLDGVGEWSTTTKGFGSRNSISLTHEIRFPHSLGLLYSAFTFYCGFKVNSGEYKLMGLAPYGKPRFASRIRESLIDVKADGSFQLNMDYFPYEYSLRMINKRFIRLFNHVPARASTDPITQHHRDVAASIQSVLEEIILRLTRSLSREVKSPNLCMAGGVALNCVANGKILRESPFHDLYVQPAAGDAGGALGVAYYIYNCILKHPRNFVMEHVYFGPHFSNTAIESFLKHHNVPYHSFRSQKKLYSTVAKKLARQRVVGWFQGRMEWGPRALGNRSILADPRNPENQKRVNLKIKFREDFRPFAPSVLEEYQDHYFKLSPPSPFMLLVAQVRGKRRSLPAVTHVDGSARIHSVNARTNPSFHRLLESFRRETDCPVLINTSFNVRGEPIVCTPEDAFRCFMGTEMDDLVMGNYLIRKESVKVLSRHHRYRDQFQLD</sequence>
<dbReference type="GO" id="GO:0003824">
    <property type="term" value="F:catalytic activity"/>
    <property type="evidence" value="ECO:0007669"/>
    <property type="project" value="InterPro"/>
</dbReference>
<gene>
    <name evidence="4" type="ORF">A2785_02705</name>
</gene>
<name>A0A1G1VL03_9BACT</name>
<dbReference type="Pfam" id="PF02543">
    <property type="entry name" value="Carbam_trans_N"/>
    <property type="match status" value="1"/>
</dbReference>
<dbReference type="InterPro" id="IPR038152">
    <property type="entry name" value="Carbam_trans_C_sf"/>
</dbReference>
<dbReference type="InterPro" id="IPR051338">
    <property type="entry name" value="NodU/CmcH_Carbamoyltrnsfr"/>
</dbReference>
<dbReference type="PANTHER" id="PTHR34847">
    <property type="entry name" value="NODULATION PROTEIN U"/>
    <property type="match status" value="1"/>
</dbReference>
<dbReference type="PANTHER" id="PTHR34847:SF1">
    <property type="entry name" value="NODULATION PROTEIN U"/>
    <property type="match status" value="1"/>
</dbReference>
<evidence type="ECO:0000313" key="5">
    <source>
        <dbReference type="Proteomes" id="UP000179069"/>
    </source>
</evidence>
<comment type="similarity">
    <text evidence="1">Belongs to the NodU/CmcH family.</text>
</comment>
<comment type="caution">
    <text evidence="4">The sequence shown here is derived from an EMBL/GenBank/DDBJ whole genome shotgun (WGS) entry which is preliminary data.</text>
</comment>
<dbReference type="Gene3D" id="3.90.870.20">
    <property type="entry name" value="Carbamoyltransferase, C-terminal domain"/>
    <property type="match status" value="1"/>
</dbReference>
<organism evidence="4 5">
    <name type="scientific">Candidatus Chisholmbacteria bacterium RIFCSPHIGHO2_01_FULL_49_18</name>
    <dbReference type="NCBI Taxonomy" id="1797590"/>
    <lineage>
        <taxon>Bacteria</taxon>
        <taxon>Candidatus Chisholmiibacteriota</taxon>
    </lineage>
</organism>
<proteinExistence type="inferred from homology"/>
<dbReference type="CDD" id="cd24098">
    <property type="entry name" value="ASKHA_NBD_TobZ_N"/>
    <property type="match status" value="1"/>
</dbReference>
<reference evidence="4 5" key="1">
    <citation type="journal article" date="2016" name="Nat. Commun.">
        <title>Thousands of microbial genomes shed light on interconnected biogeochemical processes in an aquifer system.</title>
        <authorList>
            <person name="Anantharaman K."/>
            <person name="Brown C.T."/>
            <person name="Hug L.A."/>
            <person name="Sharon I."/>
            <person name="Castelle C.J."/>
            <person name="Probst A.J."/>
            <person name="Thomas B.C."/>
            <person name="Singh A."/>
            <person name="Wilkins M.J."/>
            <person name="Karaoz U."/>
            <person name="Brodie E.L."/>
            <person name="Williams K.H."/>
            <person name="Hubbard S.S."/>
            <person name="Banfield J.F."/>
        </authorList>
    </citation>
    <scope>NUCLEOTIDE SEQUENCE [LARGE SCALE GENOMIC DNA]</scope>
</reference>
<protein>
    <recommendedName>
        <fullName evidence="6">Carbamoyltransferase</fullName>
    </recommendedName>
</protein>
<dbReference type="InterPro" id="IPR043129">
    <property type="entry name" value="ATPase_NBD"/>
</dbReference>
<dbReference type="SUPFAM" id="SSF53067">
    <property type="entry name" value="Actin-like ATPase domain"/>
    <property type="match status" value="1"/>
</dbReference>
<dbReference type="EMBL" id="MHCI01000020">
    <property type="protein sequence ID" value="OGY16056.1"/>
    <property type="molecule type" value="Genomic_DNA"/>
</dbReference>
<dbReference type="InterPro" id="IPR031730">
    <property type="entry name" value="Carbam_trans_C"/>
</dbReference>
<accession>A0A1G1VL03</accession>
<feature type="domain" description="Carbamoyltransferase C-terminal" evidence="3">
    <location>
        <begin position="394"/>
        <end position="562"/>
    </location>
</feature>
<evidence type="ECO:0000313" key="4">
    <source>
        <dbReference type="EMBL" id="OGY16056.1"/>
    </source>
</evidence>
<dbReference type="Pfam" id="PF16861">
    <property type="entry name" value="Carbam_trans_C"/>
    <property type="match status" value="1"/>
</dbReference>
<dbReference type="AlphaFoldDB" id="A0A1G1VL03"/>
<evidence type="ECO:0000259" key="3">
    <source>
        <dbReference type="Pfam" id="PF16861"/>
    </source>
</evidence>